<reference evidence="2" key="1">
    <citation type="submission" date="2021-02" db="EMBL/GenBank/DDBJ databases">
        <title>Psilocybe cubensis genome.</title>
        <authorList>
            <person name="Mckernan K.J."/>
            <person name="Crawford S."/>
            <person name="Trippe A."/>
            <person name="Kane L.T."/>
            <person name="Mclaughlin S."/>
        </authorList>
    </citation>
    <scope>NUCLEOTIDE SEQUENCE [LARGE SCALE GENOMIC DNA]</scope>
    <source>
        <strain evidence="2">MGC-MH-2018</strain>
    </source>
</reference>
<keyword evidence="1" id="KW-0472">Membrane</keyword>
<sequence length="164" mass="17514">MEISAAHAADTDYLVRQAMNSGYQWSSLLVPPAYITYVLARKGRGALSFNRFLRATWIGGLGGAAVFGGASYVRNAYSSEEPVRARRIETAYDVDRVRRIDHSTIGSVLAAVLTPAIFWNRANIVNLILGGAGLGSTAGLLTHYGRTISGDPPAKIKAPPVPTP</sequence>
<dbReference type="EMBL" id="JAFIQS010000003">
    <property type="protein sequence ID" value="KAG5171596.1"/>
    <property type="molecule type" value="Genomic_DNA"/>
</dbReference>
<feature type="transmembrane region" description="Helical" evidence="1">
    <location>
        <begin position="22"/>
        <end position="40"/>
    </location>
</feature>
<keyword evidence="1" id="KW-1133">Transmembrane helix</keyword>
<evidence type="ECO:0000256" key="1">
    <source>
        <dbReference type="SAM" id="Phobius"/>
    </source>
</evidence>
<dbReference type="OrthoDB" id="2524788at2759"/>
<name>A0A8H7Y157_PSICU</name>
<proteinExistence type="predicted"/>
<protein>
    <submittedName>
        <fullName evidence="2">Uncharacterized protein</fullName>
    </submittedName>
</protein>
<dbReference type="AlphaFoldDB" id="A0A8H7Y157"/>
<organism evidence="2">
    <name type="scientific">Psilocybe cubensis</name>
    <name type="common">Psychedelic mushroom</name>
    <name type="synonym">Stropharia cubensis</name>
    <dbReference type="NCBI Taxonomy" id="181762"/>
    <lineage>
        <taxon>Eukaryota</taxon>
        <taxon>Fungi</taxon>
        <taxon>Dikarya</taxon>
        <taxon>Basidiomycota</taxon>
        <taxon>Agaricomycotina</taxon>
        <taxon>Agaricomycetes</taxon>
        <taxon>Agaricomycetidae</taxon>
        <taxon>Agaricales</taxon>
        <taxon>Agaricineae</taxon>
        <taxon>Strophariaceae</taxon>
        <taxon>Psilocybe</taxon>
    </lineage>
</organism>
<accession>A0A8H7Y157</accession>
<comment type="caution">
    <text evidence="2">The sequence shown here is derived from an EMBL/GenBank/DDBJ whole genome shotgun (WGS) entry which is preliminary data.</text>
</comment>
<evidence type="ECO:0000313" key="2">
    <source>
        <dbReference type="EMBL" id="KAG5171596.1"/>
    </source>
</evidence>
<keyword evidence="1" id="KW-0812">Transmembrane</keyword>
<feature type="transmembrane region" description="Helical" evidence="1">
    <location>
        <begin position="52"/>
        <end position="73"/>
    </location>
</feature>
<gene>
    <name evidence="2" type="ORF">JR316_003683</name>
</gene>